<gene>
    <name evidence="3" type="ORF">PSON_ATCC_30995.1.T1440158</name>
</gene>
<accession>A0A8S1R6X7</accession>
<organism evidence="3 4">
    <name type="scientific">Paramecium sonneborni</name>
    <dbReference type="NCBI Taxonomy" id="65129"/>
    <lineage>
        <taxon>Eukaryota</taxon>
        <taxon>Sar</taxon>
        <taxon>Alveolata</taxon>
        <taxon>Ciliophora</taxon>
        <taxon>Intramacronucleata</taxon>
        <taxon>Oligohymenophorea</taxon>
        <taxon>Peniculida</taxon>
        <taxon>Parameciidae</taxon>
        <taxon>Paramecium</taxon>
    </lineage>
</organism>
<feature type="domain" description="Fungal lipase-type" evidence="2">
    <location>
        <begin position="95"/>
        <end position="182"/>
    </location>
</feature>
<dbReference type="EMBL" id="CAJJDN010000144">
    <property type="protein sequence ID" value="CAD8123448.1"/>
    <property type="molecule type" value="Genomic_DNA"/>
</dbReference>
<evidence type="ECO:0000256" key="1">
    <source>
        <dbReference type="PROSITE-ProRule" id="PRU00339"/>
    </source>
</evidence>
<dbReference type="PROSITE" id="PS50005">
    <property type="entry name" value="TPR"/>
    <property type="match status" value="2"/>
</dbReference>
<dbReference type="InterPro" id="IPR002921">
    <property type="entry name" value="Fungal_lipase-type"/>
</dbReference>
<reference evidence="3" key="1">
    <citation type="submission" date="2021-01" db="EMBL/GenBank/DDBJ databases">
        <authorList>
            <consortium name="Genoscope - CEA"/>
            <person name="William W."/>
        </authorList>
    </citation>
    <scope>NUCLEOTIDE SEQUENCE</scope>
</reference>
<evidence type="ECO:0000313" key="4">
    <source>
        <dbReference type="Proteomes" id="UP000692954"/>
    </source>
</evidence>
<dbReference type="OrthoDB" id="310710at2759"/>
<comment type="caution">
    <text evidence="3">The sequence shown here is derived from an EMBL/GenBank/DDBJ whole genome shotgun (WGS) entry which is preliminary data.</text>
</comment>
<sequence>MLLSLYSEDETGYKAGKCNLAINQVVSFSETNYNRMMMKKTNGLDLNDYVKYWSVIQIIDDESSGYLGLILENQVDKQLVLSHRSTNFKLSFQNNIFKQSGVQCDVQGVVQQGLTNHQAQGYEATKLSLDIAKKKEYSLSFCGHSLGAWLAELSVYYCHAEFDVPCYNVKAVTFDGPGSWEMMKKLNSNHFKGQGRFFDQKQLEIINYLSAPNIVNCLNTHVGIGYRLYPKNIETVQYISKKFGDALASNKGHDLKYLLPFFDPIIGKPTEFALIKKWPKIKYSKKNEKQNNNNNTNTLKSLVILFSEYLTGKFDFQQFWDVHSYLNRSDGYKIKKKDDYFQEFCIQMKTGYQESTANLYSRKIIDKIDEYLQIIFDKKDYVEMSEINCQLKSLLNKIIHAYKCIRQTFSHEIIILIDYRSQLNIDLLRDQIRIILRDHKQQFLYFLDEKFQENNIKYQCFLGKLCDTSQQQIERLNIIQFEDLFMSSNIIAIVGPKRIGKTILAYQYALKLKKEGALIWPFSYQSEQTFIDNIHFYAQTIKLDIESYGSDKEIIDLLISQIESSKVRLVLVIDNIEKDFSFLEKTIKKFPQFIKIILISTNSLIFHTTQYQIIKVQPFSEKECLKYIDASLKQKNLTTTQKEQLIALSNKMPEHLFMLINYINSPQHIFKSVTQIFQTLLKINQNNGIYTPLITLFENEHLCQTALQYLAWLDPENIEINILRDLLNLYENDDQQIDESIEKLYCSSLITLKDENHISILKPIQDECRKFQFTIKQLTKMLHYFVKKLPNIQTNQYNQSSIQITEYYISHITNIVRIIINNQEFYIEQQNDQVFLETLSMLVFKLCIIHQYILINYKICKTYYDFLIQLQTLMNHENLFINNQQIRETFLLNKIDLYIQIGLYDEAIKEINDNLNPNDHKITAETQVYLKYEMACLYSYQKQYNISSNHFLNCLLLEQQSNLFIAKCHIGLAMNYYLQQNYFQAFQRCLIAQNIAKSLINNGESILNSQILQSQIFNLTGKIYQRLDNLDMAKDCFEKALSVLKRNSNNFQISYQIDILLNLGCCFQQMKQYKDAKNLFDQSMKLHINLYEDFKIKQLLDIQYFFGIMYLEKKKFGKAQNKFELILQIAHQIKGLLHISKINYQIGVIEKIKGNSFEYLKQLETIIKNLKEYYCYFHPLLLFFLQQLGEAYKEIFTDEGKRIELYQQSYFLKIIYIKQIEQNDQNKDGFTEIDINEEIDEFQNIQFMDDYDFSLLEKRNKDFYQTKITRDLIKASGIITYQEFKIKSKIQVTLNQIQQYAFLGKWKKDVLGIFSESIIDLISVKKIKTKLGPQFNSIQDLKIAFMLCFESINIGIVQSNFKYIGMLVYFSEKMKRKSNLQNLLEEILILHPEYFLDVKILKFLSKDQGIPFQTITIDSSTNQTIKDSLKKQKEKKQVEQVELNQLIQESSIFIE</sequence>
<proteinExistence type="predicted"/>
<keyword evidence="4" id="KW-1185">Reference proteome</keyword>
<dbReference type="GO" id="GO:0006629">
    <property type="term" value="P:lipid metabolic process"/>
    <property type="evidence" value="ECO:0007669"/>
    <property type="project" value="InterPro"/>
</dbReference>
<evidence type="ECO:0000259" key="2">
    <source>
        <dbReference type="Pfam" id="PF01764"/>
    </source>
</evidence>
<dbReference type="SMART" id="SM00028">
    <property type="entry name" value="TPR"/>
    <property type="match status" value="5"/>
</dbReference>
<feature type="repeat" description="TPR" evidence="1">
    <location>
        <begin position="1014"/>
        <end position="1047"/>
    </location>
</feature>
<feature type="repeat" description="TPR" evidence="1">
    <location>
        <begin position="1057"/>
        <end position="1090"/>
    </location>
</feature>
<keyword evidence="1" id="KW-0802">TPR repeat</keyword>
<dbReference type="Pfam" id="PF01764">
    <property type="entry name" value="Lipase_3"/>
    <property type="match status" value="1"/>
</dbReference>
<name>A0A8S1R6X7_9CILI</name>
<dbReference type="InterPro" id="IPR019734">
    <property type="entry name" value="TPR_rpt"/>
</dbReference>
<dbReference type="Proteomes" id="UP000692954">
    <property type="component" value="Unassembled WGS sequence"/>
</dbReference>
<dbReference type="Pfam" id="PF13181">
    <property type="entry name" value="TPR_8"/>
    <property type="match status" value="1"/>
</dbReference>
<evidence type="ECO:0000313" key="3">
    <source>
        <dbReference type="EMBL" id="CAD8123448.1"/>
    </source>
</evidence>
<protein>
    <recommendedName>
        <fullName evidence="2">Fungal lipase-type domain-containing protein</fullName>
    </recommendedName>
</protein>